<evidence type="ECO:0000259" key="3">
    <source>
        <dbReference type="SMART" id="SM00554"/>
    </source>
</evidence>
<comment type="similarity">
    <text evidence="1">Belongs to the fasciclin-like AGP family.</text>
</comment>
<dbReference type="SMART" id="SM00554">
    <property type="entry name" value="FAS1"/>
    <property type="match status" value="1"/>
</dbReference>
<dbReference type="AlphaFoldDB" id="A0AAV7GBY0"/>
<organism evidence="4 5">
    <name type="scientific">Dendrobium chrysotoxum</name>
    <name type="common">Orchid</name>
    <dbReference type="NCBI Taxonomy" id="161865"/>
    <lineage>
        <taxon>Eukaryota</taxon>
        <taxon>Viridiplantae</taxon>
        <taxon>Streptophyta</taxon>
        <taxon>Embryophyta</taxon>
        <taxon>Tracheophyta</taxon>
        <taxon>Spermatophyta</taxon>
        <taxon>Magnoliopsida</taxon>
        <taxon>Liliopsida</taxon>
        <taxon>Asparagales</taxon>
        <taxon>Orchidaceae</taxon>
        <taxon>Epidendroideae</taxon>
        <taxon>Malaxideae</taxon>
        <taxon>Dendrobiinae</taxon>
        <taxon>Dendrobium</taxon>
    </lineage>
</organism>
<dbReference type="InterPro" id="IPR000782">
    <property type="entry name" value="FAS1_domain"/>
</dbReference>
<evidence type="ECO:0000256" key="1">
    <source>
        <dbReference type="ARBA" id="ARBA00007843"/>
    </source>
</evidence>
<comment type="caution">
    <text evidence="4">The sequence shown here is derived from an EMBL/GenBank/DDBJ whole genome shotgun (WGS) entry which is preliminary data.</text>
</comment>
<feature type="compositionally biased region" description="Pro residues" evidence="2">
    <location>
        <begin position="669"/>
        <end position="684"/>
    </location>
</feature>
<evidence type="ECO:0000313" key="5">
    <source>
        <dbReference type="Proteomes" id="UP000775213"/>
    </source>
</evidence>
<dbReference type="InterPro" id="IPR036378">
    <property type="entry name" value="FAS1_dom_sf"/>
</dbReference>
<dbReference type="PANTHER" id="PTHR33985">
    <property type="entry name" value="OS02G0491300 PROTEIN-RELATED"/>
    <property type="match status" value="1"/>
</dbReference>
<dbReference type="Proteomes" id="UP000775213">
    <property type="component" value="Unassembled WGS sequence"/>
</dbReference>
<accession>A0AAV7GBY0</accession>
<sequence>MELPGAVIGMHGSKQAEQEPDSQLTVYTGAEIWVRLQSLFCAKLRVIRLGVVKTKQQDQEPWDRIGGSYKVTGWSVYGCLGKTGKPECARCWSTGVPHRSKCGGQKHAGAGNAQGTSMQITEGITTGAGKSAKSSFGAITENDVVSPSAGIIPDEVTQPKFVEEAQNIIDIAGKERIMREEEVKMGFIDSSHTGIARRVQRQLSQTDIKVETNKIDKGIYEKVPPAELDIVVVASDSKIEARLAELILDYDGRLLISDETRIFIDRCLQKYTDMSDVVYESGNIIIYRSQIDELLMSECLDTNHVDTFAISHGREREMKMVAFINTQHTIELNKREQINLATLKAASFHSLFPFLLPRETRKQEAKNMEKAKPLAVLLLLVPSLMLLFPSSMEISEEELEDAIYSLRSRGYRLFGNAITSSDVRFDLLFSNASFTLFAPTDASLFSLDMVFSASAYVDVLRHHVALGRHSLPVLLSLIPGTAISTLLPSGEIVISHRNSLDVITVDGVDVALPGLFYGQNLAVHGLAGILTQRTAQQSETTSPGLQSHDSRYAFANSQKRASPMRFALMGRHSPAPKRAVDSRGIFSSPVMLPIADEISDSLQTAAPVAFSWGYGTCPEAEDWWCSPVTGKRDNNPIFYTNASFRILFHRGAVHAELDSDEEEAAAPAEAPPPPPIQPPRPAHPSYPHDDIIQRLDRLETRLDSHITQQHCQHTDDMRWFGERFTSTDHQFASLHQYFQVVPPPLD</sequence>
<dbReference type="InterPro" id="IPR052806">
    <property type="entry name" value="Fasciclin-like_AGP"/>
</dbReference>
<dbReference type="EMBL" id="JAGFBR010000016">
    <property type="protein sequence ID" value="KAH0453208.1"/>
    <property type="molecule type" value="Genomic_DNA"/>
</dbReference>
<name>A0AAV7GBY0_DENCH</name>
<feature type="region of interest" description="Disordered" evidence="2">
    <location>
        <begin position="657"/>
        <end position="688"/>
    </location>
</feature>
<feature type="domain" description="FAS1" evidence="3">
    <location>
        <begin position="435"/>
        <end position="533"/>
    </location>
</feature>
<reference evidence="4 5" key="1">
    <citation type="journal article" date="2021" name="Hortic Res">
        <title>Chromosome-scale assembly of the Dendrobium chrysotoxum genome enhances the understanding of orchid evolution.</title>
        <authorList>
            <person name="Zhang Y."/>
            <person name="Zhang G.Q."/>
            <person name="Zhang D."/>
            <person name="Liu X.D."/>
            <person name="Xu X.Y."/>
            <person name="Sun W.H."/>
            <person name="Yu X."/>
            <person name="Zhu X."/>
            <person name="Wang Z.W."/>
            <person name="Zhao X."/>
            <person name="Zhong W.Y."/>
            <person name="Chen H."/>
            <person name="Yin W.L."/>
            <person name="Huang T."/>
            <person name="Niu S.C."/>
            <person name="Liu Z.J."/>
        </authorList>
    </citation>
    <scope>NUCLEOTIDE SEQUENCE [LARGE SCALE GENOMIC DNA]</scope>
    <source>
        <strain evidence="4">Lindl</strain>
    </source>
</reference>
<gene>
    <name evidence="4" type="ORF">IEQ34_017532</name>
</gene>
<proteinExistence type="inferred from homology"/>
<protein>
    <recommendedName>
        <fullName evidence="3">FAS1 domain-containing protein</fullName>
    </recommendedName>
</protein>
<keyword evidence="5" id="KW-1185">Reference proteome</keyword>
<dbReference type="PANTHER" id="PTHR33985:SF15">
    <property type="entry name" value="FASCICLIN-LIKE ARABINOGALACTAN PROTEIN 19"/>
    <property type="match status" value="1"/>
</dbReference>
<dbReference type="SUPFAM" id="SSF82153">
    <property type="entry name" value="FAS1 domain"/>
    <property type="match status" value="1"/>
</dbReference>
<evidence type="ECO:0000256" key="2">
    <source>
        <dbReference type="SAM" id="MobiDB-lite"/>
    </source>
</evidence>
<evidence type="ECO:0000313" key="4">
    <source>
        <dbReference type="EMBL" id="KAH0453208.1"/>
    </source>
</evidence>